<gene>
    <name evidence="1" type="ORF">AALB_1421</name>
</gene>
<sequence>MTQTTSNQALLNPKLKSVSCESRAGELAPARLFRYPRQVVVK</sequence>
<dbReference type="AlphaFoldDB" id="R9PSV7"/>
<keyword evidence="2" id="KW-1185">Reference proteome</keyword>
<reference evidence="1" key="1">
    <citation type="journal article" date="2013" name="Genome Announc.">
        <title>Draft Genome Sequence of Agarivorans albus Strain MKT 106T, an Agarolytic Marine Bacterium.</title>
        <authorList>
            <person name="Yasuike M."/>
            <person name="Nakamura Y."/>
            <person name="Kai W."/>
            <person name="Fujiwara A."/>
            <person name="Fukui Y."/>
            <person name="Satomi M."/>
            <person name="Sano M."/>
        </authorList>
    </citation>
    <scope>NUCLEOTIDE SEQUENCE [LARGE SCALE GENOMIC DNA]</scope>
</reference>
<accession>R9PSV7</accession>
<evidence type="ECO:0000313" key="1">
    <source>
        <dbReference type="EMBL" id="GAD01341.1"/>
    </source>
</evidence>
<proteinExistence type="predicted"/>
<evidence type="ECO:0000313" key="2">
    <source>
        <dbReference type="Proteomes" id="UP000014461"/>
    </source>
</evidence>
<organism evidence="1 2">
    <name type="scientific">Agarivorans albus MKT 106</name>
    <dbReference type="NCBI Taxonomy" id="1331007"/>
    <lineage>
        <taxon>Bacteria</taxon>
        <taxon>Pseudomonadati</taxon>
        <taxon>Pseudomonadota</taxon>
        <taxon>Gammaproteobacteria</taxon>
        <taxon>Alteromonadales</taxon>
        <taxon>Alteromonadaceae</taxon>
        <taxon>Agarivorans</taxon>
    </lineage>
</organism>
<dbReference type="EMBL" id="BARX01000007">
    <property type="protein sequence ID" value="GAD01341.1"/>
    <property type="molecule type" value="Genomic_DNA"/>
</dbReference>
<comment type="caution">
    <text evidence="1">The sequence shown here is derived from an EMBL/GenBank/DDBJ whole genome shotgun (WGS) entry which is preliminary data.</text>
</comment>
<dbReference type="Proteomes" id="UP000014461">
    <property type="component" value="Unassembled WGS sequence"/>
</dbReference>
<name>R9PSV7_AGAAL</name>
<protein>
    <submittedName>
        <fullName evidence="1">Uncharacterized protein</fullName>
    </submittedName>
</protein>